<name>A0A645BG51_9ZZZZ</name>
<reference evidence="1" key="1">
    <citation type="submission" date="2019-08" db="EMBL/GenBank/DDBJ databases">
        <authorList>
            <person name="Kucharzyk K."/>
            <person name="Murdoch R.W."/>
            <person name="Higgins S."/>
            <person name="Loffler F."/>
        </authorList>
    </citation>
    <scope>NUCLEOTIDE SEQUENCE</scope>
</reference>
<dbReference type="AlphaFoldDB" id="A0A645BG51"/>
<protein>
    <submittedName>
        <fullName evidence="1">Uncharacterized protein</fullName>
    </submittedName>
</protein>
<accession>A0A645BG51</accession>
<gene>
    <name evidence="1" type="ORF">SDC9_111203</name>
</gene>
<sequence length="67" mass="7866">MKGEKVFVLRFLQCRNPHLVDVPFFAKYSASATWFDDLKPAFGEKEFFFEEEKLPGKGDRGSTFLWE</sequence>
<comment type="caution">
    <text evidence="1">The sequence shown here is derived from an EMBL/GenBank/DDBJ whole genome shotgun (WGS) entry which is preliminary data.</text>
</comment>
<evidence type="ECO:0000313" key="1">
    <source>
        <dbReference type="EMBL" id="MPM64317.1"/>
    </source>
</evidence>
<dbReference type="EMBL" id="VSSQ01019881">
    <property type="protein sequence ID" value="MPM64317.1"/>
    <property type="molecule type" value="Genomic_DNA"/>
</dbReference>
<organism evidence="1">
    <name type="scientific">bioreactor metagenome</name>
    <dbReference type="NCBI Taxonomy" id="1076179"/>
    <lineage>
        <taxon>unclassified sequences</taxon>
        <taxon>metagenomes</taxon>
        <taxon>ecological metagenomes</taxon>
    </lineage>
</organism>
<proteinExistence type="predicted"/>